<dbReference type="OrthoDB" id="9770040at2"/>
<feature type="transmembrane region" description="Helical" evidence="1">
    <location>
        <begin position="84"/>
        <end position="102"/>
    </location>
</feature>
<dbReference type="AlphaFoldDB" id="A0A2K9LFK5"/>
<reference evidence="3" key="1">
    <citation type="submission" date="2017-08" db="EMBL/GenBank/DDBJ databases">
        <title>Direct submision.</title>
        <authorList>
            <person name="Kim S.-J."/>
            <person name="Rhee S.-K."/>
        </authorList>
    </citation>
    <scope>NUCLEOTIDE SEQUENCE [LARGE SCALE GENOMIC DNA]</scope>
    <source>
        <strain evidence="3">GI5</strain>
    </source>
</reference>
<dbReference type="Pfam" id="PF05940">
    <property type="entry name" value="NnrS"/>
    <property type="match status" value="1"/>
</dbReference>
<organism evidence="2 3">
    <name type="scientific">Ketobacter alkanivorans</name>
    <dbReference type="NCBI Taxonomy" id="1917421"/>
    <lineage>
        <taxon>Bacteria</taxon>
        <taxon>Pseudomonadati</taxon>
        <taxon>Pseudomonadota</taxon>
        <taxon>Gammaproteobacteria</taxon>
        <taxon>Pseudomonadales</taxon>
        <taxon>Ketobacteraceae</taxon>
        <taxon>Ketobacter</taxon>
    </lineage>
</organism>
<feature type="transmembrane region" description="Helical" evidence="1">
    <location>
        <begin position="318"/>
        <end position="340"/>
    </location>
</feature>
<keyword evidence="1" id="KW-1133">Transmembrane helix</keyword>
<dbReference type="KEGG" id="kak:Kalk_01240"/>
<feature type="transmembrane region" description="Helical" evidence="1">
    <location>
        <begin position="288"/>
        <end position="306"/>
    </location>
</feature>
<gene>
    <name evidence="2" type="ORF">Kalk_01240</name>
</gene>
<dbReference type="Proteomes" id="UP000235116">
    <property type="component" value="Chromosome"/>
</dbReference>
<dbReference type="RefSeq" id="WP_101892479.1">
    <property type="nucleotide sequence ID" value="NZ_CP022684.1"/>
</dbReference>
<accession>A0A2K9LFK5</accession>
<keyword evidence="1" id="KW-0472">Membrane</keyword>
<evidence type="ECO:0000313" key="2">
    <source>
        <dbReference type="EMBL" id="AUM11139.1"/>
    </source>
</evidence>
<feature type="transmembrane region" description="Helical" evidence="1">
    <location>
        <begin position="259"/>
        <end position="282"/>
    </location>
</feature>
<protein>
    <submittedName>
        <fullName evidence="2">Short-chain dehydrogenase</fullName>
    </submittedName>
</protein>
<keyword evidence="1" id="KW-0812">Transmembrane</keyword>
<feature type="transmembrane region" description="Helical" evidence="1">
    <location>
        <begin position="12"/>
        <end position="35"/>
    </location>
</feature>
<feature type="transmembrane region" description="Helical" evidence="1">
    <location>
        <begin position="200"/>
        <end position="222"/>
    </location>
</feature>
<proteinExistence type="predicted"/>
<name>A0A2K9LFK5_9GAMM</name>
<dbReference type="InterPro" id="IPR010266">
    <property type="entry name" value="NnrS"/>
</dbReference>
<feature type="transmembrane region" description="Helical" evidence="1">
    <location>
        <begin position="108"/>
        <end position="127"/>
    </location>
</feature>
<feature type="transmembrane region" description="Helical" evidence="1">
    <location>
        <begin position="55"/>
        <end position="77"/>
    </location>
</feature>
<feature type="transmembrane region" description="Helical" evidence="1">
    <location>
        <begin position="228"/>
        <end position="247"/>
    </location>
</feature>
<feature type="transmembrane region" description="Helical" evidence="1">
    <location>
        <begin position="167"/>
        <end position="188"/>
    </location>
</feature>
<feature type="transmembrane region" description="Helical" evidence="1">
    <location>
        <begin position="139"/>
        <end position="161"/>
    </location>
</feature>
<dbReference type="EMBL" id="CP022684">
    <property type="protein sequence ID" value="AUM11139.1"/>
    <property type="molecule type" value="Genomic_DNA"/>
</dbReference>
<evidence type="ECO:0000313" key="3">
    <source>
        <dbReference type="Proteomes" id="UP000235116"/>
    </source>
</evidence>
<keyword evidence="3" id="KW-1185">Reference proteome</keyword>
<evidence type="ECO:0000256" key="1">
    <source>
        <dbReference type="SAM" id="Phobius"/>
    </source>
</evidence>
<feature type="transmembrane region" description="Helical" evidence="1">
    <location>
        <begin position="346"/>
        <end position="368"/>
    </location>
</feature>
<sequence>MENRFVRVIDYPFRIFFLSAGCWAVLVIPLWVLGVTGAASLPTALPLLSWHQHEMLFGFLNPAIAGFLLTAVCVWTGTDRTHGTPLLILWLLWLCGRLVMLFDLGLPPFVVVAINLLFLPMVILDAGRRVWQVRQRRQYVLLGALAMVWAAECGLLLFPMGGFDKSAMIIIFAVMAVIGGRITPGFSAGWLRQRGGNADAVYSSTVLDLIALIATLALGVLLLTPWDLVILVCAVACGLLHLVRIVLWRGWLVRSEPLLWILHLALLWIPISLFMLALGIAGWIPANLWLHGGGIGAIATLILGVMSRVSLGHTGRPLVLPQGMVSAFVLIQLCVLVRIVTGLGAVDWRLGISITALLWVIPFALFVWRYASVLTSARADGKPG</sequence>